<dbReference type="AlphaFoldDB" id="A0A1M6TN17"/>
<dbReference type="EMBL" id="FRAE01000101">
    <property type="protein sequence ID" value="SHK58442.1"/>
    <property type="molecule type" value="Genomic_DNA"/>
</dbReference>
<name>A0A1M6TN17_9FIRM</name>
<sequence>MRDLKKDKSSEEIMEEQRKMKKVAEFIVKRKVEKEKNREKAKK</sequence>
<organism evidence="1 2">
    <name type="scientific">Tepidibacter formicigenes DSM 15518</name>
    <dbReference type="NCBI Taxonomy" id="1123349"/>
    <lineage>
        <taxon>Bacteria</taxon>
        <taxon>Bacillati</taxon>
        <taxon>Bacillota</taxon>
        <taxon>Clostridia</taxon>
        <taxon>Peptostreptococcales</taxon>
        <taxon>Peptostreptococcaceae</taxon>
        <taxon>Tepidibacter</taxon>
    </lineage>
</organism>
<reference evidence="2" key="1">
    <citation type="submission" date="2016-11" db="EMBL/GenBank/DDBJ databases">
        <authorList>
            <person name="Varghese N."/>
            <person name="Submissions S."/>
        </authorList>
    </citation>
    <scope>NUCLEOTIDE SEQUENCE [LARGE SCALE GENOMIC DNA]</scope>
    <source>
        <strain evidence="2">DSM 15518</strain>
    </source>
</reference>
<accession>A0A1M6TN17</accession>
<keyword evidence="2" id="KW-1185">Reference proteome</keyword>
<dbReference type="Proteomes" id="UP000242497">
    <property type="component" value="Unassembled WGS sequence"/>
</dbReference>
<proteinExistence type="predicted"/>
<dbReference type="STRING" id="1123349.SAMN02744037_02641"/>
<evidence type="ECO:0000313" key="2">
    <source>
        <dbReference type="Proteomes" id="UP000242497"/>
    </source>
</evidence>
<protein>
    <submittedName>
        <fullName evidence="1">Uncharacterized protein</fullName>
    </submittedName>
</protein>
<gene>
    <name evidence="1" type="ORF">SAMN02744037_02641</name>
</gene>
<dbReference type="RefSeq" id="WP_278280577.1">
    <property type="nucleotide sequence ID" value="NZ_FRAE01000101.1"/>
</dbReference>
<evidence type="ECO:0000313" key="1">
    <source>
        <dbReference type="EMBL" id="SHK58442.1"/>
    </source>
</evidence>